<accession>A0A640UNU9</accession>
<sequence length="109" mass="11489">MAVRLRAALTWHRPAAARAPEPPPHLGLNSDIHGEFTVTAVWLSNGKRAAARIRVRGTAGRARGKGASRERPAEFGGAGAPAPVATRGRGTARGPARRRAAAGDGVWWR</sequence>
<dbReference type="EMBL" id="BLIR01000001">
    <property type="protein sequence ID" value="GFE37170.1"/>
    <property type="molecule type" value="Genomic_DNA"/>
</dbReference>
<gene>
    <name evidence="2" type="ORF">Stube_18430</name>
</gene>
<evidence type="ECO:0000313" key="2">
    <source>
        <dbReference type="EMBL" id="GFE37170.1"/>
    </source>
</evidence>
<protein>
    <submittedName>
        <fullName evidence="2">Uncharacterized protein</fullName>
    </submittedName>
</protein>
<organism evidence="2 3">
    <name type="scientific">Streptomyces tubercidicus</name>
    <dbReference type="NCBI Taxonomy" id="47759"/>
    <lineage>
        <taxon>Bacteria</taxon>
        <taxon>Bacillati</taxon>
        <taxon>Actinomycetota</taxon>
        <taxon>Actinomycetes</taxon>
        <taxon>Kitasatosporales</taxon>
        <taxon>Streptomycetaceae</taxon>
        <taxon>Streptomyces</taxon>
    </lineage>
</organism>
<feature type="compositionally biased region" description="Low complexity" evidence="1">
    <location>
        <begin position="80"/>
        <end position="94"/>
    </location>
</feature>
<feature type="region of interest" description="Disordered" evidence="1">
    <location>
        <begin position="54"/>
        <end position="109"/>
    </location>
</feature>
<comment type="caution">
    <text evidence="2">The sequence shown here is derived from an EMBL/GenBank/DDBJ whole genome shotgun (WGS) entry which is preliminary data.</text>
</comment>
<dbReference type="Proteomes" id="UP000431826">
    <property type="component" value="Unassembled WGS sequence"/>
</dbReference>
<proteinExistence type="predicted"/>
<name>A0A640UNU9_9ACTN</name>
<reference evidence="2 3" key="1">
    <citation type="submission" date="2019-12" db="EMBL/GenBank/DDBJ databases">
        <title>Whole genome shotgun sequence of Streptomyces tubercidicus NBRC 13090.</title>
        <authorList>
            <person name="Ichikawa N."/>
            <person name="Kimura A."/>
            <person name="Kitahashi Y."/>
            <person name="Komaki H."/>
            <person name="Tamura T."/>
        </authorList>
    </citation>
    <scope>NUCLEOTIDE SEQUENCE [LARGE SCALE GENOMIC DNA]</scope>
    <source>
        <strain evidence="2 3">NBRC 13090</strain>
    </source>
</reference>
<dbReference type="AlphaFoldDB" id="A0A640UNU9"/>
<evidence type="ECO:0000256" key="1">
    <source>
        <dbReference type="SAM" id="MobiDB-lite"/>
    </source>
</evidence>
<keyword evidence="3" id="KW-1185">Reference proteome</keyword>
<evidence type="ECO:0000313" key="3">
    <source>
        <dbReference type="Proteomes" id="UP000431826"/>
    </source>
</evidence>